<comment type="caution">
    <text evidence="2">The sequence shown here is derived from an EMBL/GenBank/DDBJ whole genome shotgun (WGS) entry which is preliminary data.</text>
</comment>
<keyword evidence="3" id="KW-1185">Reference proteome</keyword>
<dbReference type="RefSeq" id="WP_345330331.1">
    <property type="nucleotide sequence ID" value="NZ_BAAAVH010000111.1"/>
</dbReference>
<proteinExistence type="predicted"/>
<organism evidence="2 3">
    <name type="scientific">Kitasatospora aburaviensis</name>
    <dbReference type="NCBI Taxonomy" id="67265"/>
    <lineage>
        <taxon>Bacteria</taxon>
        <taxon>Bacillati</taxon>
        <taxon>Actinomycetota</taxon>
        <taxon>Actinomycetes</taxon>
        <taxon>Kitasatosporales</taxon>
        <taxon>Streptomycetaceae</taxon>
        <taxon>Kitasatospora</taxon>
    </lineage>
</organism>
<dbReference type="Proteomes" id="UP001596067">
    <property type="component" value="Unassembled WGS sequence"/>
</dbReference>
<name>A0ABW1F3D6_9ACTN</name>
<protein>
    <submittedName>
        <fullName evidence="2">Uncharacterized protein</fullName>
    </submittedName>
</protein>
<dbReference type="EMBL" id="JBHSOD010000044">
    <property type="protein sequence ID" value="MFC5888708.1"/>
    <property type="molecule type" value="Genomic_DNA"/>
</dbReference>
<evidence type="ECO:0000313" key="2">
    <source>
        <dbReference type="EMBL" id="MFC5888708.1"/>
    </source>
</evidence>
<feature type="compositionally biased region" description="Acidic residues" evidence="1">
    <location>
        <begin position="219"/>
        <end position="228"/>
    </location>
</feature>
<feature type="region of interest" description="Disordered" evidence="1">
    <location>
        <begin position="75"/>
        <end position="99"/>
    </location>
</feature>
<sequence length="228" mass="25868">MTSNDQPFTRQPWDDYPLPPERPAVPAAEELDAYSVFADPTFEVMESRTVGESTYVRAYQRGSEEESLWVHRAGESEQLMTSGGDSRPRDAYRTMTRPDAPTTLYEQMVEEGNLWADQARDDEKWERKKEKIEYEESLDNLAGELAEGEITQAEYDQAVANLQPIADRLALYEVEAGQAEQDTQVLAEYESELTEAELSAEPLTQNDFTPPTTEQPAVEPDDDFDIDL</sequence>
<feature type="region of interest" description="Disordered" evidence="1">
    <location>
        <begin position="1"/>
        <end position="27"/>
    </location>
</feature>
<feature type="compositionally biased region" description="Polar residues" evidence="1">
    <location>
        <begin position="202"/>
        <end position="215"/>
    </location>
</feature>
<evidence type="ECO:0000256" key="1">
    <source>
        <dbReference type="SAM" id="MobiDB-lite"/>
    </source>
</evidence>
<evidence type="ECO:0000313" key="3">
    <source>
        <dbReference type="Proteomes" id="UP001596067"/>
    </source>
</evidence>
<gene>
    <name evidence="2" type="ORF">ACFP0N_27450</name>
</gene>
<feature type="region of interest" description="Disordered" evidence="1">
    <location>
        <begin position="190"/>
        <end position="228"/>
    </location>
</feature>
<accession>A0ABW1F3D6</accession>
<reference evidence="3" key="1">
    <citation type="journal article" date="2019" name="Int. J. Syst. Evol. Microbiol.">
        <title>The Global Catalogue of Microorganisms (GCM) 10K type strain sequencing project: providing services to taxonomists for standard genome sequencing and annotation.</title>
        <authorList>
            <consortium name="The Broad Institute Genomics Platform"/>
            <consortium name="The Broad Institute Genome Sequencing Center for Infectious Disease"/>
            <person name="Wu L."/>
            <person name="Ma J."/>
        </authorList>
    </citation>
    <scope>NUCLEOTIDE SEQUENCE [LARGE SCALE GENOMIC DNA]</scope>
    <source>
        <strain evidence="3">CGMCC 4.1469</strain>
    </source>
</reference>